<feature type="transmembrane region" description="Helical" evidence="1">
    <location>
        <begin position="12"/>
        <end position="32"/>
    </location>
</feature>
<dbReference type="AlphaFoldDB" id="A0A2P2JDA5"/>
<proteinExistence type="predicted"/>
<organism evidence="2">
    <name type="scientific">Rhizophora mucronata</name>
    <name type="common">Asiatic mangrove</name>
    <dbReference type="NCBI Taxonomy" id="61149"/>
    <lineage>
        <taxon>Eukaryota</taxon>
        <taxon>Viridiplantae</taxon>
        <taxon>Streptophyta</taxon>
        <taxon>Embryophyta</taxon>
        <taxon>Tracheophyta</taxon>
        <taxon>Spermatophyta</taxon>
        <taxon>Magnoliopsida</taxon>
        <taxon>eudicotyledons</taxon>
        <taxon>Gunneridae</taxon>
        <taxon>Pentapetalae</taxon>
        <taxon>rosids</taxon>
        <taxon>fabids</taxon>
        <taxon>Malpighiales</taxon>
        <taxon>Rhizophoraceae</taxon>
        <taxon>Rhizophora</taxon>
    </lineage>
</organism>
<keyword evidence="1" id="KW-0812">Transmembrane</keyword>
<feature type="transmembrane region" description="Helical" evidence="1">
    <location>
        <begin position="44"/>
        <end position="62"/>
    </location>
</feature>
<name>A0A2P2JDA5_RHIMU</name>
<keyword evidence="1" id="KW-1133">Transmembrane helix</keyword>
<accession>A0A2P2JDA5</accession>
<sequence length="63" mass="7634">MHQNPFLTGSFISLRQLLFCSFFFNHLIFYFAVFHDITYLLKAFYYLFALSSYTIDFFHLSVE</sequence>
<evidence type="ECO:0000313" key="2">
    <source>
        <dbReference type="EMBL" id="MBW91433.1"/>
    </source>
</evidence>
<evidence type="ECO:0000256" key="1">
    <source>
        <dbReference type="SAM" id="Phobius"/>
    </source>
</evidence>
<protein>
    <submittedName>
        <fullName evidence="2">Uncharacterized protein</fullName>
    </submittedName>
</protein>
<reference evidence="2" key="1">
    <citation type="submission" date="2018-02" db="EMBL/GenBank/DDBJ databases">
        <title>Rhizophora mucronata_Transcriptome.</title>
        <authorList>
            <person name="Meera S.P."/>
            <person name="Sreeshan A."/>
            <person name="Augustine A."/>
        </authorList>
    </citation>
    <scope>NUCLEOTIDE SEQUENCE</scope>
    <source>
        <tissue evidence="2">Leaf</tissue>
    </source>
</reference>
<keyword evidence="1" id="KW-0472">Membrane</keyword>
<dbReference type="EMBL" id="GGEC01010950">
    <property type="protein sequence ID" value="MBW91433.1"/>
    <property type="molecule type" value="Transcribed_RNA"/>
</dbReference>